<proteinExistence type="predicted"/>
<dbReference type="Gene3D" id="3.20.20.30">
    <property type="entry name" value="Luciferase-like domain"/>
    <property type="match status" value="1"/>
</dbReference>
<gene>
    <name evidence="1" type="ORF">METZ01_LOCUS294876</name>
</gene>
<dbReference type="AlphaFoldDB" id="A0A382M3T8"/>
<evidence type="ECO:0000313" key="1">
    <source>
        <dbReference type="EMBL" id="SVC42022.1"/>
    </source>
</evidence>
<evidence type="ECO:0008006" key="2">
    <source>
        <dbReference type="Google" id="ProtNLM"/>
    </source>
</evidence>
<sequence>EKAKQVGEEIIRKADKVAIANMISSAQLDSNKGGSSEGVKISLGRPLEEGNSAFTAIPVIHGSPATVAMKLDEMAEKTGADGFMFSWNDFEAGIRAFGQEVLPRLTCV</sequence>
<protein>
    <recommendedName>
        <fullName evidence="2">Luciferase-like domain-containing protein</fullName>
    </recommendedName>
</protein>
<dbReference type="SUPFAM" id="SSF51679">
    <property type="entry name" value="Bacterial luciferase-like"/>
    <property type="match status" value="1"/>
</dbReference>
<dbReference type="GO" id="GO:0016705">
    <property type="term" value="F:oxidoreductase activity, acting on paired donors, with incorporation or reduction of molecular oxygen"/>
    <property type="evidence" value="ECO:0007669"/>
    <property type="project" value="InterPro"/>
</dbReference>
<dbReference type="InterPro" id="IPR036661">
    <property type="entry name" value="Luciferase-like_sf"/>
</dbReference>
<dbReference type="EMBL" id="UINC01090251">
    <property type="protein sequence ID" value="SVC42022.1"/>
    <property type="molecule type" value="Genomic_DNA"/>
</dbReference>
<organism evidence="1">
    <name type="scientific">marine metagenome</name>
    <dbReference type="NCBI Taxonomy" id="408172"/>
    <lineage>
        <taxon>unclassified sequences</taxon>
        <taxon>metagenomes</taxon>
        <taxon>ecological metagenomes</taxon>
    </lineage>
</organism>
<accession>A0A382M3T8</accession>
<name>A0A382M3T8_9ZZZZ</name>
<feature type="non-terminal residue" evidence="1">
    <location>
        <position position="1"/>
    </location>
</feature>
<reference evidence="1" key="1">
    <citation type="submission" date="2018-05" db="EMBL/GenBank/DDBJ databases">
        <authorList>
            <person name="Lanie J.A."/>
            <person name="Ng W.-L."/>
            <person name="Kazmierczak K.M."/>
            <person name="Andrzejewski T.M."/>
            <person name="Davidsen T.M."/>
            <person name="Wayne K.J."/>
            <person name="Tettelin H."/>
            <person name="Glass J.I."/>
            <person name="Rusch D."/>
            <person name="Podicherti R."/>
            <person name="Tsui H.-C.T."/>
            <person name="Winkler M.E."/>
        </authorList>
    </citation>
    <scope>NUCLEOTIDE SEQUENCE</scope>
</reference>